<dbReference type="Pfam" id="PF16976">
    <property type="entry name" value="RcpC"/>
    <property type="match status" value="1"/>
</dbReference>
<dbReference type="CDD" id="cd11614">
    <property type="entry name" value="SAF_CpaB_FlgA_like"/>
    <property type="match status" value="1"/>
</dbReference>
<dbReference type="SMART" id="SM00858">
    <property type="entry name" value="SAF"/>
    <property type="match status" value="1"/>
</dbReference>
<organism evidence="3 4">
    <name type="scientific">Caproicibacter fermentans</name>
    <dbReference type="NCBI Taxonomy" id="2576756"/>
    <lineage>
        <taxon>Bacteria</taxon>
        <taxon>Bacillati</taxon>
        <taxon>Bacillota</taxon>
        <taxon>Clostridia</taxon>
        <taxon>Eubacteriales</taxon>
        <taxon>Acutalibacteraceae</taxon>
        <taxon>Caproicibacter</taxon>
    </lineage>
</organism>
<dbReference type="OrthoDB" id="1953381at2"/>
<accession>A0A6N8HXA8</accession>
<evidence type="ECO:0000313" key="3">
    <source>
        <dbReference type="EMBL" id="MVB10446.1"/>
    </source>
</evidence>
<dbReference type="Proteomes" id="UP000469440">
    <property type="component" value="Unassembled WGS sequence"/>
</dbReference>
<dbReference type="RefSeq" id="WP_156990065.1">
    <property type="nucleotide sequence ID" value="NZ_VWXL01000029.1"/>
</dbReference>
<dbReference type="EMBL" id="VWXL01000029">
    <property type="protein sequence ID" value="MVB10446.1"/>
    <property type="molecule type" value="Genomic_DNA"/>
</dbReference>
<feature type="domain" description="SAF" evidence="2">
    <location>
        <begin position="38"/>
        <end position="100"/>
    </location>
</feature>
<comment type="caution">
    <text evidence="3">The sequence shown here is derived from an EMBL/GenBank/DDBJ whole genome shotgun (WGS) entry which is preliminary data.</text>
</comment>
<dbReference type="NCBIfam" id="TIGR03177">
    <property type="entry name" value="pilus_cpaB"/>
    <property type="match status" value="1"/>
</dbReference>
<dbReference type="InterPro" id="IPR013974">
    <property type="entry name" value="SAF"/>
</dbReference>
<gene>
    <name evidence="3" type="ORF">CAFE_11350</name>
</gene>
<sequence>MKKLFRNRTFLGIASILMAMLICFGLAPAVNKASNRQTQIVRVTKSIPEGAAITKEMIATVNVGSFNLPANVLRSEKDAVGKYTKAELEPGDYILSTKISDQSQSPYLTDLDGQKQAISISIKSLAAGLSGKLQAGDIISLIVSDYGDGKQTVAPPELKYVKLLAATTSKGTDTDPSKKDDNKEDDNSDNIPSTLTLLVSSAQAEKLVDYETNGQLYAALVYRGDKQTAQQYLQKQDDYLEQIKAPENGVNSNGQ</sequence>
<reference evidence="3 4" key="1">
    <citation type="submission" date="2019-09" db="EMBL/GenBank/DDBJ databases">
        <title>Genome sequence of Clostridium sp. EA1.</title>
        <authorList>
            <person name="Poehlein A."/>
            <person name="Bengelsdorf F.R."/>
            <person name="Daniel R."/>
        </authorList>
    </citation>
    <scope>NUCLEOTIDE SEQUENCE [LARGE SCALE GENOMIC DNA]</scope>
    <source>
        <strain evidence="3 4">EA1</strain>
    </source>
</reference>
<dbReference type="InterPro" id="IPR031571">
    <property type="entry name" value="RcpC_dom"/>
</dbReference>
<feature type="region of interest" description="Disordered" evidence="1">
    <location>
        <begin position="169"/>
        <end position="192"/>
    </location>
</feature>
<evidence type="ECO:0000259" key="2">
    <source>
        <dbReference type="SMART" id="SM00858"/>
    </source>
</evidence>
<feature type="compositionally biased region" description="Basic and acidic residues" evidence="1">
    <location>
        <begin position="172"/>
        <end position="182"/>
    </location>
</feature>
<dbReference type="InterPro" id="IPR017592">
    <property type="entry name" value="Pilus_assmbl_Flp-typ_CpaB"/>
</dbReference>
<evidence type="ECO:0000256" key="1">
    <source>
        <dbReference type="SAM" id="MobiDB-lite"/>
    </source>
</evidence>
<dbReference type="Pfam" id="PF08666">
    <property type="entry name" value="SAF"/>
    <property type="match status" value="1"/>
</dbReference>
<keyword evidence="4" id="KW-1185">Reference proteome</keyword>
<name>A0A6N8HXA8_9FIRM</name>
<proteinExistence type="predicted"/>
<protein>
    <submittedName>
        <fullName evidence="3">Flp pilus assembly protein RcpC/CpaB</fullName>
    </submittedName>
</protein>
<dbReference type="AlphaFoldDB" id="A0A6N8HXA8"/>
<evidence type="ECO:0000313" key="4">
    <source>
        <dbReference type="Proteomes" id="UP000469440"/>
    </source>
</evidence>